<evidence type="ECO:0000256" key="1">
    <source>
        <dbReference type="SAM" id="MobiDB-lite"/>
    </source>
</evidence>
<keyword evidence="2" id="KW-1133">Transmembrane helix</keyword>
<feature type="compositionally biased region" description="Basic and acidic residues" evidence="1">
    <location>
        <begin position="204"/>
        <end position="223"/>
    </location>
</feature>
<name>A0ABT4TPN3_9ACTN</name>
<evidence type="ECO:0000313" key="3">
    <source>
        <dbReference type="EMBL" id="MDA2806651.1"/>
    </source>
</evidence>
<reference evidence="3" key="1">
    <citation type="submission" date="2023-01" db="EMBL/GenBank/DDBJ databases">
        <title>Draft genome sequence of Nocardiopsis sp. LSu2-4 isolated from halophytes.</title>
        <authorList>
            <person name="Duangmal K."/>
            <person name="Chantavorakit T."/>
        </authorList>
    </citation>
    <scope>NUCLEOTIDE SEQUENCE</scope>
    <source>
        <strain evidence="3">LSu2-4</strain>
    </source>
</reference>
<sequence length="257" mass="26774">MGTSDGGGAGRGAADAAGGGDRPPGRVMAYLASTRNLVGAGAGLVGVALAFTGVLGPLWPLAVVALYAAGALAAPPERVRLAADAVGRTPRELRRDLERLAQTVERNRSRLPGDAAEAFERLSGRLADLLELGSDLEADPETAYELERVVRTDLPEAVEAYLNLPWWFDAGRRAGGGGSAAEELRAQLALLEASVGTAAERLLDAHSRRQRDHTTYLRERERSTSPAPKGPPGAGPSAPHPETPTDDAPLQGPEPTG</sequence>
<keyword evidence="2" id="KW-0812">Transmembrane</keyword>
<feature type="region of interest" description="Disordered" evidence="1">
    <location>
        <begin position="204"/>
        <end position="257"/>
    </location>
</feature>
<evidence type="ECO:0000256" key="2">
    <source>
        <dbReference type="SAM" id="Phobius"/>
    </source>
</evidence>
<dbReference type="Proteomes" id="UP001165685">
    <property type="component" value="Unassembled WGS sequence"/>
</dbReference>
<feature type="transmembrane region" description="Helical" evidence="2">
    <location>
        <begin position="37"/>
        <end position="70"/>
    </location>
</feature>
<dbReference type="RefSeq" id="WP_270679287.1">
    <property type="nucleotide sequence ID" value="NZ_JAQFWP010000038.1"/>
</dbReference>
<evidence type="ECO:0000313" key="4">
    <source>
        <dbReference type="Proteomes" id="UP001165685"/>
    </source>
</evidence>
<protein>
    <submittedName>
        <fullName evidence="3">Uncharacterized protein</fullName>
    </submittedName>
</protein>
<feature type="region of interest" description="Disordered" evidence="1">
    <location>
        <begin position="1"/>
        <end position="20"/>
    </location>
</feature>
<keyword evidence="4" id="KW-1185">Reference proteome</keyword>
<feature type="compositionally biased region" description="Pro residues" evidence="1">
    <location>
        <begin position="228"/>
        <end position="242"/>
    </location>
</feature>
<keyword evidence="2" id="KW-0472">Membrane</keyword>
<organism evidence="3 4">
    <name type="scientific">Nocardiopsis suaedae</name>
    <dbReference type="NCBI Taxonomy" id="3018444"/>
    <lineage>
        <taxon>Bacteria</taxon>
        <taxon>Bacillati</taxon>
        <taxon>Actinomycetota</taxon>
        <taxon>Actinomycetes</taxon>
        <taxon>Streptosporangiales</taxon>
        <taxon>Nocardiopsidaceae</taxon>
        <taxon>Nocardiopsis</taxon>
    </lineage>
</organism>
<comment type="caution">
    <text evidence="3">The sequence shown here is derived from an EMBL/GenBank/DDBJ whole genome shotgun (WGS) entry which is preliminary data.</text>
</comment>
<proteinExistence type="predicted"/>
<dbReference type="EMBL" id="JAQFWP010000038">
    <property type="protein sequence ID" value="MDA2806651.1"/>
    <property type="molecule type" value="Genomic_DNA"/>
</dbReference>
<gene>
    <name evidence="3" type="ORF">O4U47_19230</name>
</gene>
<accession>A0ABT4TPN3</accession>